<dbReference type="InterPro" id="IPR000477">
    <property type="entry name" value="RT_dom"/>
</dbReference>
<gene>
    <name evidence="3" type="ORF">QYF61_017844</name>
</gene>
<protein>
    <recommendedName>
        <fullName evidence="2">Reverse transcriptase domain-containing protein</fullName>
    </recommendedName>
</protein>
<evidence type="ECO:0000313" key="4">
    <source>
        <dbReference type="Proteomes" id="UP001333110"/>
    </source>
</evidence>
<dbReference type="SUPFAM" id="SSF56672">
    <property type="entry name" value="DNA/RNA polymerases"/>
    <property type="match status" value="1"/>
</dbReference>
<feature type="compositionally biased region" description="Basic and acidic residues" evidence="1">
    <location>
        <begin position="1"/>
        <end position="15"/>
    </location>
</feature>
<reference evidence="3 4" key="1">
    <citation type="journal article" date="2023" name="J. Hered.">
        <title>Chromosome-level genome of the wood stork (Mycteria americana) provides insight into avian chromosome evolution.</title>
        <authorList>
            <person name="Flamio R. Jr."/>
            <person name="Ramstad K.M."/>
        </authorList>
    </citation>
    <scope>NUCLEOTIDE SEQUENCE [LARGE SCALE GENOMIC DNA]</scope>
    <source>
        <strain evidence="3">JAX WOST 10</strain>
    </source>
</reference>
<comment type="caution">
    <text evidence="3">The sequence shown here is derived from an EMBL/GenBank/DDBJ whole genome shotgun (WGS) entry which is preliminary data.</text>
</comment>
<accession>A0AAN7NKW4</accession>
<dbReference type="AlphaFoldDB" id="A0AAN7NKW4"/>
<dbReference type="Pfam" id="PF00078">
    <property type="entry name" value="RVT_1"/>
    <property type="match status" value="1"/>
</dbReference>
<evidence type="ECO:0000259" key="2">
    <source>
        <dbReference type="Pfam" id="PF00078"/>
    </source>
</evidence>
<keyword evidence="4" id="KW-1185">Reference proteome</keyword>
<evidence type="ECO:0000256" key="1">
    <source>
        <dbReference type="SAM" id="MobiDB-lite"/>
    </source>
</evidence>
<feature type="region of interest" description="Disordered" evidence="1">
    <location>
        <begin position="1"/>
        <end position="36"/>
    </location>
</feature>
<dbReference type="PANTHER" id="PTHR33332">
    <property type="entry name" value="REVERSE TRANSCRIPTASE DOMAIN-CONTAINING PROTEIN"/>
    <property type="match status" value="1"/>
</dbReference>
<feature type="domain" description="Reverse transcriptase" evidence="2">
    <location>
        <begin position="71"/>
        <end position="243"/>
    </location>
</feature>
<name>A0AAN7NKW4_MYCAM</name>
<evidence type="ECO:0000313" key="3">
    <source>
        <dbReference type="EMBL" id="KAK4827414.1"/>
    </source>
</evidence>
<sequence>MVSDLLHHLDTHKSMGPDGIHPRVSKRDTHLQEELEGGSGEVQACQSDFGAGEGYGAAHLECHHMACTGQPGDQASQHGFRKGRSCLTNLISFYDKVTRLVDEGKAVDVVYLDFSKAFDTVSHSILLEKLAAHGLDGCTLCWVKNWLDGRAQRVVVNGVQSTGQPVTSGVSQGSVLGPVLFNIFINNVDKGIECTLSKFADDTKLCGSVDLLEERKVVWRDLDRLDQWAETSCMSLNKAECPVLHLGHNNPIQRYRLGEEWLESCLAEKDLGLLVWNPDAPVAKKANSMLACIKNSVASRSREVIVPLYLALVRPHLKYCVQFWAPHYKRDIEVLERVQRRATKLVKGLEHKSYEERLRELGLFSLEKRRLRGDLIALYSYLRGGCREGRFRLDIRKNFFTKRVVKHWNRLPREVVESPSLEVFKRCVAVVLRDMV</sequence>
<dbReference type="Proteomes" id="UP001333110">
    <property type="component" value="Unassembled WGS sequence"/>
</dbReference>
<dbReference type="InterPro" id="IPR043502">
    <property type="entry name" value="DNA/RNA_pol_sf"/>
</dbReference>
<organism evidence="3 4">
    <name type="scientific">Mycteria americana</name>
    <name type="common">Wood stork</name>
    <dbReference type="NCBI Taxonomy" id="33587"/>
    <lineage>
        <taxon>Eukaryota</taxon>
        <taxon>Metazoa</taxon>
        <taxon>Chordata</taxon>
        <taxon>Craniata</taxon>
        <taxon>Vertebrata</taxon>
        <taxon>Euteleostomi</taxon>
        <taxon>Archelosauria</taxon>
        <taxon>Archosauria</taxon>
        <taxon>Dinosauria</taxon>
        <taxon>Saurischia</taxon>
        <taxon>Theropoda</taxon>
        <taxon>Coelurosauria</taxon>
        <taxon>Aves</taxon>
        <taxon>Neognathae</taxon>
        <taxon>Neoaves</taxon>
        <taxon>Aequornithes</taxon>
        <taxon>Ciconiiformes</taxon>
        <taxon>Ciconiidae</taxon>
        <taxon>Mycteria</taxon>
    </lineage>
</organism>
<dbReference type="PRINTS" id="PR01345">
    <property type="entry name" value="CERVTRCPTASE"/>
</dbReference>
<dbReference type="EMBL" id="JAUNZN010000002">
    <property type="protein sequence ID" value="KAK4827414.1"/>
    <property type="molecule type" value="Genomic_DNA"/>
</dbReference>
<dbReference type="CDD" id="cd01650">
    <property type="entry name" value="RT_nLTR_like"/>
    <property type="match status" value="1"/>
</dbReference>
<proteinExistence type="predicted"/>